<evidence type="ECO:0000313" key="2">
    <source>
        <dbReference type="EMBL" id="GMS90803.1"/>
    </source>
</evidence>
<feature type="non-terminal residue" evidence="2">
    <location>
        <position position="94"/>
    </location>
</feature>
<protein>
    <submittedName>
        <fullName evidence="2">Uncharacterized protein</fullName>
    </submittedName>
</protein>
<evidence type="ECO:0000313" key="3">
    <source>
        <dbReference type="Proteomes" id="UP001432027"/>
    </source>
</evidence>
<name>A0AAV5T9M6_9BILA</name>
<sequence>VQLKSNEIEYLKTSEVELKTQLAEMKSEAKIKSEEIEYLKMESKDNKKNLEFEVQLKSTEIEYLKKSKAELETQLAEMKSVVKAKSEDIENLKV</sequence>
<evidence type="ECO:0000256" key="1">
    <source>
        <dbReference type="SAM" id="Coils"/>
    </source>
</evidence>
<accession>A0AAV5T9M6</accession>
<gene>
    <name evidence="2" type="ORF">PENTCL1PPCAC_12979</name>
</gene>
<proteinExistence type="predicted"/>
<dbReference type="AlphaFoldDB" id="A0AAV5T9M6"/>
<keyword evidence="1" id="KW-0175">Coiled coil</keyword>
<dbReference type="EMBL" id="BTSX01000003">
    <property type="protein sequence ID" value="GMS90803.1"/>
    <property type="molecule type" value="Genomic_DNA"/>
</dbReference>
<keyword evidence="3" id="KW-1185">Reference proteome</keyword>
<reference evidence="2" key="1">
    <citation type="submission" date="2023-10" db="EMBL/GenBank/DDBJ databases">
        <title>Genome assembly of Pristionchus species.</title>
        <authorList>
            <person name="Yoshida K."/>
            <person name="Sommer R.J."/>
        </authorList>
    </citation>
    <scope>NUCLEOTIDE SEQUENCE</scope>
    <source>
        <strain evidence="2">RS0144</strain>
    </source>
</reference>
<dbReference type="Proteomes" id="UP001432027">
    <property type="component" value="Unassembled WGS sequence"/>
</dbReference>
<feature type="coiled-coil region" evidence="1">
    <location>
        <begin position="15"/>
        <end position="88"/>
    </location>
</feature>
<comment type="caution">
    <text evidence="2">The sequence shown here is derived from an EMBL/GenBank/DDBJ whole genome shotgun (WGS) entry which is preliminary data.</text>
</comment>
<feature type="non-terminal residue" evidence="2">
    <location>
        <position position="1"/>
    </location>
</feature>
<organism evidence="2 3">
    <name type="scientific">Pristionchus entomophagus</name>
    <dbReference type="NCBI Taxonomy" id="358040"/>
    <lineage>
        <taxon>Eukaryota</taxon>
        <taxon>Metazoa</taxon>
        <taxon>Ecdysozoa</taxon>
        <taxon>Nematoda</taxon>
        <taxon>Chromadorea</taxon>
        <taxon>Rhabditida</taxon>
        <taxon>Rhabditina</taxon>
        <taxon>Diplogasteromorpha</taxon>
        <taxon>Diplogasteroidea</taxon>
        <taxon>Neodiplogasteridae</taxon>
        <taxon>Pristionchus</taxon>
    </lineage>
</organism>